<keyword evidence="4 7" id="KW-0732">Signal</keyword>
<dbReference type="EMBL" id="JACHMH010000001">
    <property type="protein sequence ID" value="MBB4675394.1"/>
    <property type="molecule type" value="Genomic_DNA"/>
</dbReference>
<evidence type="ECO:0000256" key="4">
    <source>
        <dbReference type="ARBA" id="ARBA00022729"/>
    </source>
</evidence>
<evidence type="ECO:0000256" key="5">
    <source>
        <dbReference type="ARBA" id="ARBA00049629"/>
    </source>
</evidence>
<dbReference type="InterPro" id="IPR050490">
    <property type="entry name" value="Bact_solute-bd_prot1"/>
</dbReference>
<dbReference type="PANTHER" id="PTHR43649">
    <property type="entry name" value="ARABINOSE-BINDING PROTEIN-RELATED"/>
    <property type="match status" value="1"/>
</dbReference>
<dbReference type="GO" id="GO:0030313">
    <property type="term" value="C:cell envelope"/>
    <property type="evidence" value="ECO:0007669"/>
    <property type="project" value="UniProtKB-SubCell"/>
</dbReference>
<evidence type="ECO:0000313" key="9">
    <source>
        <dbReference type="Proteomes" id="UP000533598"/>
    </source>
</evidence>
<dbReference type="InterPro" id="IPR006059">
    <property type="entry name" value="SBP"/>
</dbReference>
<dbReference type="Gene3D" id="3.40.190.10">
    <property type="entry name" value="Periplasmic binding protein-like II"/>
    <property type="match status" value="2"/>
</dbReference>
<dbReference type="AlphaFoldDB" id="A0A7W7C8Y8"/>
<proteinExistence type="inferred from homology"/>
<organism evidence="8 9">
    <name type="scientific">Crossiella cryophila</name>
    <dbReference type="NCBI Taxonomy" id="43355"/>
    <lineage>
        <taxon>Bacteria</taxon>
        <taxon>Bacillati</taxon>
        <taxon>Actinomycetota</taxon>
        <taxon>Actinomycetes</taxon>
        <taxon>Pseudonocardiales</taxon>
        <taxon>Pseudonocardiaceae</taxon>
        <taxon>Crossiella</taxon>
    </lineage>
</organism>
<dbReference type="Proteomes" id="UP000533598">
    <property type="component" value="Unassembled WGS sequence"/>
</dbReference>
<sequence>MRKTSRAVLLSATAAAAALLVSACSGGGGTQGTPGGAPGKDDKLSLTVYSNFEGREYKAVTEALNRIKTRFPNFEVKHEGTQDDEKITGAIRGGNPPDVAISFFTDNLGQFCSSGSFQNLQPYIDRDKADLNVIPKAVRDYTEYKGNRCSMPMLTDIYGFYFNKDMFAKAGITEPPKTTDALLEATKKLTEFNPDGSIKVAGFMPLIPHYRNQAQNWTPMFGARYLGTDGKSNLANSPEWKELFEFQKKLVDFYGYDKIEKFRAGLGQEYSADHAFQKGKLAMMIDGEYRTAFLANEAKEISYGTAPAPVSPSKPELYGGGFATGTIIGIPKGVKNPGASWELVKQMSLDTDTLVQLSNAIKNIPTTEASMKDPKLEMTPQFKTFIDIFGSGKLWSNPATPIGDAHLKAVNDFAEKWQAGKVTDLPGELKKVDAQVDDALAQKAGK</sequence>
<comment type="subcellular location">
    <subcellularLocation>
        <location evidence="1">Cell envelope</location>
    </subcellularLocation>
</comment>
<keyword evidence="9" id="KW-1185">Reference proteome</keyword>
<keyword evidence="3" id="KW-0813">Transport</keyword>
<evidence type="ECO:0000256" key="2">
    <source>
        <dbReference type="ARBA" id="ARBA00008520"/>
    </source>
</evidence>
<evidence type="ECO:0000256" key="3">
    <source>
        <dbReference type="ARBA" id="ARBA00022448"/>
    </source>
</evidence>
<feature type="chain" id="PRO_5031334614" description="Probable sugar-binding periplasmic protein" evidence="7">
    <location>
        <begin position="24"/>
        <end position="446"/>
    </location>
</feature>
<keyword evidence="8" id="KW-0762">Sugar transport</keyword>
<dbReference type="RefSeq" id="WP_185001372.1">
    <property type="nucleotide sequence ID" value="NZ_BAAAUI010000006.1"/>
</dbReference>
<name>A0A7W7C8Y8_9PSEU</name>
<feature type="signal peptide" evidence="7">
    <location>
        <begin position="1"/>
        <end position="23"/>
    </location>
</feature>
<accession>A0A7W7C8Y8</accession>
<evidence type="ECO:0000256" key="6">
    <source>
        <dbReference type="ARBA" id="ARBA00049753"/>
    </source>
</evidence>
<comment type="similarity">
    <text evidence="2">Belongs to the bacterial solute-binding protein 1 family.</text>
</comment>
<comment type="caution">
    <text evidence="8">The sequence shown here is derived from an EMBL/GenBank/DDBJ whole genome shotgun (WGS) entry which is preliminary data.</text>
</comment>
<comment type="function">
    <text evidence="5">Part of a binding-protein-dependent transport system for a sugar.</text>
</comment>
<dbReference type="PANTHER" id="PTHR43649:SF28">
    <property type="entry name" value="BINDING PROTEIN COMPONENT OF ABC SUGAR TRANSPORTER-RELATED"/>
    <property type="match status" value="1"/>
</dbReference>
<protein>
    <recommendedName>
        <fullName evidence="6">Probable sugar-binding periplasmic protein</fullName>
    </recommendedName>
</protein>
<evidence type="ECO:0000256" key="1">
    <source>
        <dbReference type="ARBA" id="ARBA00004196"/>
    </source>
</evidence>
<dbReference type="Pfam" id="PF01547">
    <property type="entry name" value="SBP_bac_1"/>
    <property type="match status" value="1"/>
</dbReference>
<dbReference type="SUPFAM" id="SSF53850">
    <property type="entry name" value="Periplasmic binding protein-like II"/>
    <property type="match status" value="1"/>
</dbReference>
<gene>
    <name evidence="8" type="ORF">HNR67_001512</name>
</gene>
<evidence type="ECO:0000313" key="8">
    <source>
        <dbReference type="EMBL" id="MBB4675394.1"/>
    </source>
</evidence>
<reference evidence="8 9" key="1">
    <citation type="submission" date="2020-08" db="EMBL/GenBank/DDBJ databases">
        <title>Sequencing the genomes of 1000 actinobacteria strains.</title>
        <authorList>
            <person name="Klenk H.-P."/>
        </authorList>
    </citation>
    <scope>NUCLEOTIDE SEQUENCE [LARGE SCALE GENOMIC DNA]</scope>
    <source>
        <strain evidence="8 9">DSM 44230</strain>
    </source>
</reference>
<evidence type="ECO:0000256" key="7">
    <source>
        <dbReference type="SAM" id="SignalP"/>
    </source>
</evidence>
<dbReference type="PROSITE" id="PS51257">
    <property type="entry name" value="PROKAR_LIPOPROTEIN"/>
    <property type="match status" value="1"/>
</dbReference>